<protein>
    <submittedName>
        <fullName evidence="2">Transposase Helix-turn-helix domain-containing protein</fullName>
    </submittedName>
</protein>
<evidence type="ECO:0000313" key="2">
    <source>
        <dbReference type="WBParaSite" id="PSAMB.scaffold1053size36660.g10672.t1"/>
    </source>
</evidence>
<dbReference type="AlphaFoldDB" id="A0A914UJR5"/>
<accession>A0A914UJR5</accession>
<keyword evidence="1" id="KW-1185">Reference proteome</keyword>
<name>A0A914UJR5_9BILA</name>
<dbReference type="WBParaSite" id="PSAMB.scaffold1053size36660.g10672.t1">
    <property type="protein sequence ID" value="PSAMB.scaffold1053size36660.g10672.t1"/>
    <property type="gene ID" value="PSAMB.scaffold1053size36660.g10672"/>
</dbReference>
<reference evidence="2" key="1">
    <citation type="submission" date="2022-11" db="UniProtKB">
        <authorList>
            <consortium name="WormBaseParasite"/>
        </authorList>
    </citation>
    <scope>IDENTIFICATION</scope>
</reference>
<organism evidence="1 2">
    <name type="scientific">Plectus sambesii</name>
    <dbReference type="NCBI Taxonomy" id="2011161"/>
    <lineage>
        <taxon>Eukaryota</taxon>
        <taxon>Metazoa</taxon>
        <taxon>Ecdysozoa</taxon>
        <taxon>Nematoda</taxon>
        <taxon>Chromadorea</taxon>
        <taxon>Plectida</taxon>
        <taxon>Plectina</taxon>
        <taxon>Plectoidea</taxon>
        <taxon>Plectidae</taxon>
        <taxon>Plectus</taxon>
    </lineage>
</organism>
<sequence length="160" mass="19433">MTLFRENRRCRLYLSFLAGASRWRRMQERQQKQALRWWWVHPIGQLRRTVGEFHNFYHQLRQYPDKFFKYFRMITSSFDLLLSKVSPQLRKTSLRPAILPDERHVVTLRYLARKQSFRALGFSFCIAYSTISLIVRECCDVIWTALKDNYMRCPSTPAEW</sequence>
<evidence type="ECO:0000313" key="1">
    <source>
        <dbReference type="Proteomes" id="UP000887566"/>
    </source>
</evidence>
<dbReference type="Proteomes" id="UP000887566">
    <property type="component" value="Unplaced"/>
</dbReference>
<proteinExistence type="predicted"/>